<feature type="disulfide bond" evidence="7">
    <location>
        <begin position="623"/>
        <end position="633"/>
    </location>
</feature>
<dbReference type="PANTHER" id="PTHR11905:SF20">
    <property type="entry name" value="DISINTEGRIN AND METALLOPROTEINASE DOMAIN-CONTAINING PROTEIN 8"/>
    <property type="match status" value="1"/>
</dbReference>
<proteinExistence type="predicted"/>
<dbReference type="Pfam" id="PF01562">
    <property type="entry name" value="Pep_M12B_propep"/>
    <property type="match status" value="1"/>
</dbReference>
<keyword evidence="2" id="KW-0812">Transmembrane</keyword>
<dbReference type="SUPFAM" id="SSF57552">
    <property type="entry name" value="Blood coagulation inhibitor (disintegrin)"/>
    <property type="match status" value="1"/>
</dbReference>
<reference evidence="14" key="2">
    <citation type="submission" date="2025-08" db="UniProtKB">
        <authorList>
            <consortium name="Ensembl"/>
        </authorList>
    </citation>
    <scope>IDENTIFICATION</scope>
</reference>
<dbReference type="PROSITE" id="PS00427">
    <property type="entry name" value="DISINTEGRIN_1"/>
    <property type="match status" value="1"/>
</dbReference>
<keyword evidence="3" id="KW-1133">Transmembrane helix</keyword>
<dbReference type="InterPro" id="IPR034027">
    <property type="entry name" value="Reprolysin_adamalysin"/>
</dbReference>
<dbReference type="PROSITE" id="PS01186">
    <property type="entry name" value="EGF_2"/>
    <property type="match status" value="1"/>
</dbReference>
<dbReference type="FunFam" id="4.10.70.10:FF:000001">
    <property type="entry name" value="Disintegrin and metalloproteinase domain-containing protein 22"/>
    <property type="match status" value="1"/>
</dbReference>
<dbReference type="Pfam" id="PF00200">
    <property type="entry name" value="Disintegrin"/>
    <property type="match status" value="1"/>
</dbReference>
<evidence type="ECO:0000256" key="3">
    <source>
        <dbReference type="ARBA" id="ARBA00022989"/>
    </source>
</evidence>
<dbReference type="SMART" id="SM00608">
    <property type="entry name" value="ACR"/>
    <property type="match status" value="1"/>
</dbReference>
<feature type="active site" evidence="8">
    <location>
        <position position="337"/>
    </location>
</feature>
<dbReference type="GO" id="GO:0050839">
    <property type="term" value="F:cell adhesion molecule binding"/>
    <property type="evidence" value="ECO:0007669"/>
    <property type="project" value="TreeGrafter"/>
</dbReference>
<dbReference type="GO" id="GO:0022407">
    <property type="term" value="P:regulation of cell-cell adhesion"/>
    <property type="evidence" value="ECO:0007669"/>
    <property type="project" value="TreeGrafter"/>
</dbReference>
<comment type="caution">
    <text evidence="7">Lacks conserved residue(s) required for the propagation of feature annotation.</text>
</comment>
<keyword evidence="4" id="KW-0472">Membrane</keyword>
<feature type="region of interest" description="Disordered" evidence="9">
    <location>
        <begin position="680"/>
        <end position="750"/>
    </location>
</feature>
<dbReference type="InterPro" id="IPR001590">
    <property type="entry name" value="Peptidase_M12B"/>
</dbReference>
<dbReference type="PROSITE" id="PS50215">
    <property type="entry name" value="ADAM_MEPRO"/>
    <property type="match status" value="1"/>
</dbReference>
<feature type="disulfide bond" evidence="6">
    <location>
        <begin position="468"/>
        <end position="488"/>
    </location>
</feature>
<keyword evidence="10" id="KW-0732">Signal</keyword>
<dbReference type="InterPro" id="IPR018358">
    <property type="entry name" value="Disintegrin_CS"/>
</dbReference>
<feature type="binding site" evidence="8">
    <location>
        <position position="336"/>
    </location>
    <ligand>
        <name>Zn(2+)</name>
        <dbReference type="ChEBI" id="CHEBI:29105"/>
        <note>catalytic</note>
    </ligand>
</feature>
<organism evidence="14 15">
    <name type="scientific">Ailuropoda melanoleuca</name>
    <name type="common">Giant panda</name>
    <dbReference type="NCBI Taxonomy" id="9646"/>
    <lineage>
        <taxon>Eukaryota</taxon>
        <taxon>Metazoa</taxon>
        <taxon>Chordata</taxon>
        <taxon>Craniata</taxon>
        <taxon>Vertebrata</taxon>
        <taxon>Euteleostomi</taxon>
        <taxon>Mammalia</taxon>
        <taxon>Eutheria</taxon>
        <taxon>Laurasiatheria</taxon>
        <taxon>Carnivora</taxon>
        <taxon>Caniformia</taxon>
        <taxon>Ursidae</taxon>
        <taxon>Ailuropoda</taxon>
    </lineage>
</organism>
<keyword evidence="8" id="KW-0479">Metal-binding</keyword>
<feature type="binding site" evidence="8">
    <location>
        <position position="340"/>
    </location>
    <ligand>
        <name>Zn(2+)</name>
        <dbReference type="ChEBI" id="CHEBI:29105"/>
        <note>catalytic</note>
    </ligand>
</feature>
<evidence type="ECO:0000259" key="12">
    <source>
        <dbReference type="PROSITE" id="PS50214"/>
    </source>
</evidence>
<feature type="disulfide bond" evidence="7">
    <location>
        <begin position="641"/>
        <end position="650"/>
    </location>
</feature>
<dbReference type="SMART" id="SM00050">
    <property type="entry name" value="DISIN"/>
    <property type="match status" value="1"/>
</dbReference>
<dbReference type="PANTHER" id="PTHR11905">
    <property type="entry name" value="ADAM A DISINTEGRIN AND METALLOPROTEASE DOMAIN"/>
    <property type="match status" value="1"/>
</dbReference>
<dbReference type="InterPro" id="IPR006586">
    <property type="entry name" value="ADAM_Cys-rich"/>
</dbReference>
<dbReference type="Gene3D" id="4.10.70.10">
    <property type="entry name" value="Disintegrin domain"/>
    <property type="match status" value="1"/>
</dbReference>
<evidence type="ECO:0000259" key="11">
    <source>
        <dbReference type="PROSITE" id="PS50026"/>
    </source>
</evidence>
<keyword evidence="5 7" id="KW-1015">Disulfide bond</keyword>
<dbReference type="GO" id="GO:0002693">
    <property type="term" value="P:positive regulation of cellular extravasation"/>
    <property type="evidence" value="ECO:0007669"/>
    <property type="project" value="TreeGrafter"/>
</dbReference>
<dbReference type="PRINTS" id="PR00289">
    <property type="entry name" value="DISINTEGRIN"/>
</dbReference>
<dbReference type="GO" id="GO:0006954">
    <property type="term" value="P:inflammatory response"/>
    <property type="evidence" value="ECO:0007669"/>
    <property type="project" value="TreeGrafter"/>
</dbReference>
<dbReference type="PROSITE" id="PS50214">
    <property type="entry name" value="DISINTEGRIN_2"/>
    <property type="match status" value="1"/>
</dbReference>
<evidence type="ECO:0000256" key="1">
    <source>
        <dbReference type="ARBA" id="ARBA00004479"/>
    </source>
</evidence>
<keyword evidence="15" id="KW-1185">Reference proteome</keyword>
<keyword evidence="8" id="KW-0862">Zinc</keyword>
<dbReference type="InterPro" id="IPR036436">
    <property type="entry name" value="Disintegrin_dom_sf"/>
</dbReference>
<dbReference type="FunFam" id="3.40.390.10:FF:000002">
    <property type="entry name" value="Disintegrin and metalloproteinase domain-containing protein 22"/>
    <property type="match status" value="1"/>
</dbReference>
<dbReference type="GO" id="GO:0051044">
    <property type="term" value="P:positive regulation of membrane protein ectodomain proteolysis"/>
    <property type="evidence" value="ECO:0007669"/>
    <property type="project" value="TreeGrafter"/>
</dbReference>
<feature type="binding site" evidence="8">
    <location>
        <position position="346"/>
    </location>
    <ligand>
        <name>Zn(2+)</name>
        <dbReference type="ChEBI" id="CHEBI:29105"/>
        <note>catalytic</note>
    </ligand>
</feature>
<dbReference type="InterPro" id="IPR024079">
    <property type="entry name" value="MetalloPept_cat_dom_sf"/>
</dbReference>
<dbReference type="PROSITE" id="PS50026">
    <property type="entry name" value="EGF_3"/>
    <property type="match status" value="1"/>
</dbReference>
<dbReference type="Gene3D" id="3.40.390.10">
    <property type="entry name" value="Collagenase (Catalytic Domain)"/>
    <property type="match status" value="1"/>
</dbReference>
<dbReference type="InterPro" id="IPR002870">
    <property type="entry name" value="Peptidase_M12B_N"/>
</dbReference>
<feature type="domain" description="Peptidase M12B" evidence="13">
    <location>
        <begin position="201"/>
        <end position="402"/>
    </location>
</feature>
<feature type="domain" description="EGF-like" evidence="11">
    <location>
        <begin position="619"/>
        <end position="651"/>
    </location>
</feature>
<evidence type="ECO:0000256" key="8">
    <source>
        <dbReference type="PROSITE-ProRule" id="PRU00276"/>
    </source>
</evidence>
<dbReference type="GO" id="GO:0016020">
    <property type="term" value="C:membrane"/>
    <property type="evidence" value="ECO:0007669"/>
    <property type="project" value="UniProtKB-SubCell"/>
</dbReference>
<evidence type="ECO:0000256" key="2">
    <source>
        <dbReference type="ARBA" id="ARBA00022692"/>
    </source>
</evidence>
<dbReference type="GO" id="GO:0046872">
    <property type="term" value="F:metal ion binding"/>
    <property type="evidence" value="ECO:0007669"/>
    <property type="project" value="UniProtKB-KW"/>
</dbReference>
<dbReference type="SUPFAM" id="SSF55486">
    <property type="entry name" value="Metalloproteases ('zincins'), catalytic domain"/>
    <property type="match status" value="1"/>
</dbReference>
<accession>A0A7N5JRI5</accession>
<evidence type="ECO:0000259" key="13">
    <source>
        <dbReference type="PROSITE" id="PS50215"/>
    </source>
</evidence>
<reference evidence="14 15" key="1">
    <citation type="journal article" date="2010" name="Nature">
        <title>The sequence and de novo assembly of the giant panda genome.</title>
        <authorList>
            <person name="Li R."/>
            <person name="Fan W."/>
            <person name="Tian G."/>
            <person name="Zhu H."/>
            <person name="He L."/>
            <person name="Cai J."/>
            <person name="Huang Q."/>
            <person name="Cai Q."/>
            <person name="Li B."/>
            <person name="Bai Y."/>
            <person name="Zhang Z."/>
            <person name="Zhang Y."/>
            <person name="Wang W."/>
            <person name="Li J."/>
            <person name="Wei F."/>
            <person name="Li H."/>
            <person name="Jian M."/>
            <person name="Li J."/>
            <person name="Zhang Z."/>
            <person name="Nielsen R."/>
            <person name="Li D."/>
            <person name="Gu W."/>
            <person name="Yang Z."/>
            <person name="Xuan Z."/>
            <person name="Ryder O.A."/>
            <person name="Leung F.C."/>
            <person name="Zhou Y."/>
            <person name="Cao J."/>
            <person name="Sun X."/>
            <person name="Fu Y."/>
            <person name="Fang X."/>
            <person name="Guo X."/>
            <person name="Wang B."/>
            <person name="Hou R."/>
            <person name="Shen F."/>
            <person name="Mu B."/>
            <person name="Ni P."/>
            <person name="Lin R."/>
            <person name="Qian W."/>
            <person name="Wang G."/>
            <person name="Yu C."/>
            <person name="Nie W."/>
            <person name="Wang J."/>
            <person name="Wu Z."/>
            <person name="Liang H."/>
            <person name="Min J."/>
            <person name="Wu Q."/>
            <person name="Cheng S."/>
            <person name="Ruan J."/>
            <person name="Wang M."/>
            <person name="Shi Z."/>
            <person name="Wen M."/>
            <person name="Liu B."/>
            <person name="Ren X."/>
            <person name="Zheng H."/>
            <person name="Dong D."/>
            <person name="Cook K."/>
            <person name="Shan G."/>
            <person name="Zhang H."/>
            <person name="Kosiol C."/>
            <person name="Xie X."/>
            <person name="Lu Z."/>
            <person name="Zheng H."/>
            <person name="Li Y."/>
            <person name="Steiner C.C."/>
            <person name="Lam T.T."/>
            <person name="Lin S."/>
            <person name="Zhang Q."/>
            <person name="Li G."/>
            <person name="Tian J."/>
            <person name="Gong T."/>
            <person name="Liu H."/>
            <person name="Zhang D."/>
            <person name="Fang L."/>
            <person name="Ye C."/>
            <person name="Zhang J."/>
            <person name="Hu W."/>
            <person name="Xu A."/>
            <person name="Ren Y."/>
            <person name="Zhang G."/>
            <person name="Bruford M.W."/>
            <person name="Li Q."/>
            <person name="Ma L."/>
            <person name="Guo Y."/>
            <person name="An N."/>
            <person name="Hu Y."/>
            <person name="Zheng Y."/>
            <person name="Shi Y."/>
            <person name="Li Z."/>
            <person name="Liu Q."/>
            <person name="Chen Y."/>
            <person name="Zhao J."/>
            <person name="Qu N."/>
            <person name="Zhao S."/>
            <person name="Tian F."/>
            <person name="Wang X."/>
            <person name="Wang H."/>
            <person name="Xu L."/>
            <person name="Liu X."/>
            <person name="Vinar T."/>
            <person name="Wang Y."/>
            <person name="Lam T.W."/>
            <person name="Yiu S.M."/>
            <person name="Liu S."/>
            <person name="Zhang H."/>
            <person name="Li D."/>
            <person name="Huang Y."/>
            <person name="Wang X."/>
            <person name="Yang G."/>
            <person name="Jiang Z."/>
            <person name="Wang J."/>
            <person name="Qin N."/>
            <person name="Li L."/>
            <person name="Li J."/>
            <person name="Bolund L."/>
            <person name="Kristiansen K."/>
            <person name="Wong G.K."/>
            <person name="Olson M."/>
            <person name="Zhang X."/>
            <person name="Li S."/>
            <person name="Yang H."/>
            <person name="Wang J."/>
            <person name="Wang J."/>
        </authorList>
    </citation>
    <scope>NUCLEOTIDE SEQUENCE [LARGE SCALE GENOMIC DNA]</scope>
</reference>
<gene>
    <name evidence="14" type="primary">ADAM8</name>
</gene>
<dbReference type="InterPro" id="IPR001762">
    <property type="entry name" value="Disintegrin_dom"/>
</dbReference>
<feature type="signal peptide" evidence="10">
    <location>
        <begin position="1"/>
        <end position="20"/>
    </location>
</feature>
<feature type="domain" description="Disintegrin" evidence="12">
    <location>
        <begin position="410"/>
        <end position="496"/>
    </location>
</feature>
<evidence type="ECO:0000256" key="6">
    <source>
        <dbReference type="PROSITE-ProRule" id="PRU00068"/>
    </source>
</evidence>
<dbReference type="AlphaFoldDB" id="A0A7N5JRI5"/>
<dbReference type="CDD" id="cd04269">
    <property type="entry name" value="ZnMc_adamalysin_II_like"/>
    <property type="match status" value="1"/>
</dbReference>
<name>A0A7N5JRI5_AILME</name>
<sequence length="824" mass="89962">LLGLGWVDCLLPTLFSPTVAAPSTLLPHVEQYEVVWPQRLSASRARRALPSHLDLYPESVSFVLGTQGHNFTLHLRKNRDLVGSGYTETYKAANGSQVVEQLQRQGHCFYQGHVEGHQHSAASLSTCAGLRGFFRAGSDVHLIEPLDGGGEEGQHALYRAQHLQQKARTCGVSDTSLEKALGPRISAAFRPRNWPVARDTRYVELYVVTDSAEFRRLGSRAAVRSRVMEVVNHVDKLYQELNFRVVLVGLEMWNQEDQIHVSSNPDTTLDNFLQWRTQNLVGRHQHDNAQLITGVEFTGTTVGLAKVSAMCSQDSGAVNQDHNLKNPIGVASTMAHEMGHNLGMDHDENIQGCYCPVPREGGGCIMAASIGAQFPRMFSQCSRADLEMFMEKPRTACLANAPDPGRLVGDPVCGNRFVERGEQCDCGPPQACRNPCCNATTCQLAAGAQCAQGSCCRDCRVTPAGELCRPPKDACDLEEYCDGQRPACPEDVFQENGTPCPGGYCYNGVCPTLAQRCRDLSGLGSRVAVETCYTYNLLPGCQGRLTHGASRVNKCGILYCEGGQKPPERSSCSFASPAGTCQALVLEGGAGYEPVPEGTKCGEEKICWKGLCQLLQVYRSRNCSAQCNSRGVCNHKGECHCHPGWAPPRCAEPLPHMRTGRPGLPGAFTPVWPDGVQCGSRPSSDHLGRSSTPGFLTPRGAQHPVWPPRPNRPHRPLSVLERGHGNGDRVPVPLLGPRPPSERRSLRTPHSHKCLPLQWPLCMQPSTAPRPPGSGQTLLMSLWARDQSPPSPPTRHLRACSTGVMYWVSVLRVLRWALGSWFSA</sequence>
<evidence type="ECO:0000313" key="15">
    <source>
        <dbReference type="Proteomes" id="UP000008912"/>
    </source>
</evidence>
<dbReference type="InterPro" id="IPR000742">
    <property type="entry name" value="EGF"/>
</dbReference>
<protein>
    <submittedName>
        <fullName evidence="14">ADAM metallopeptidase domain 8</fullName>
    </submittedName>
</protein>
<dbReference type="GO" id="GO:0004222">
    <property type="term" value="F:metalloendopeptidase activity"/>
    <property type="evidence" value="ECO:0007669"/>
    <property type="project" value="InterPro"/>
</dbReference>
<evidence type="ECO:0000256" key="10">
    <source>
        <dbReference type="SAM" id="SignalP"/>
    </source>
</evidence>
<evidence type="ECO:0000256" key="5">
    <source>
        <dbReference type="ARBA" id="ARBA00023157"/>
    </source>
</evidence>
<dbReference type="GeneTree" id="ENSGT00940000158585"/>
<evidence type="ECO:0000256" key="7">
    <source>
        <dbReference type="PROSITE-ProRule" id="PRU00076"/>
    </source>
</evidence>
<keyword evidence="7" id="KW-0245">EGF-like domain</keyword>
<dbReference type="Pfam" id="PF01421">
    <property type="entry name" value="Reprolysin"/>
    <property type="match status" value="1"/>
</dbReference>
<dbReference type="Ensembl" id="ENSAMET00000030854.1">
    <property type="protein sequence ID" value="ENSAMEP00000029199.1"/>
    <property type="gene ID" value="ENSAMEG00000003352.2"/>
</dbReference>
<evidence type="ECO:0000256" key="9">
    <source>
        <dbReference type="SAM" id="MobiDB-lite"/>
    </source>
</evidence>
<evidence type="ECO:0000256" key="4">
    <source>
        <dbReference type="ARBA" id="ARBA00023136"/>
    </source>
</evidence>
<feature type="chain" id="PRO_5031211569" evidence="10">
    <location>
        <begin position="21"/>
        <end position="824"/>
    </location>
</feature>
<reference evidence="14" key="3">
    <citation type="submission" date="2025-09" db="UniProtKB">
        <authorList>
            <consortium name="Ensembl"/>
        </authorList>
    </citation>
    <scope>IDENTIFICATION</scope>
</reference>
<dbReference type="GO" id="GO:0006508">
    <property type="term" value="P:proteolysis"/>
    <property type="evidence" value="ECO:0007669"/>
    <property type="project" value="InterPro"/>
</dbReference>
<comment type="subcellular location">
    <subcellularLocation>
        <location evidence="1">Membrane</location>
        <topology evidence="1">Single-pass type I membrane protein</topology>
    </subcellularLocation>
</comment>
<dbReference type="Proteomes" id="UP000008912">
    <property type="component" value="Unassembled WGS sequence"/>
</dbReference>
<evidence type="ECO:0000313" key="14">
    <source>
        <dbReference type="Ensembl" id="ENSAMEP00000029199.1"/>
    </source>
</evidence>